<evidence type="ECO:0000313" key="2">
    <source>
        <dbReference type="Proteomes" id="UP000076858"/>
    </source>
</evidence>
<dbReference type="AlphaFoldDB" id="A0A162PIM5"/>
<sequence>MLHVVDPYCSLRQLKCLPGNQWSIDVVRPIFTSDGLLHTGDEHNRRL</sequence>
<organism evidence="1 2">
    <name type="scientific">Daphnia magna</name>
    <dbReference type="NCBI Taxonomy" id="35525"/>
    <lineage>
        <taxon>Eukaryota</taxon>
        <taxon>Metazoa</taxon>
        <taxon>Ecdysozoa</taxon>
        <taxon>Arthropoda</taxon>
        <taxon>Crustacea</taxon>
        <taxon>Branchiopoda</taxon>
        <taxon>Diplostraca</taxon>
        <taxon>Cladocera</taxon>
        <taxon>Anomopoda</taxon>
        <taxon>Daphniidae</taxon>
        <taxon>Daphnia</taxon>
    </lineage>
</organism>
<dbReference type="Proteomes" id="UP000076858">
    <property type="component" value="Unassembled WGS sequence"/>
</dbReference>
<reference evidence="1 2" key="1">
    <citation type="submission" date="2016-03" db="EMBL/GenBank/DDBJ databases">
        <title>EvidentialGene: Evidence-directed Construction of Genes on Genomes.</title>
        <authorList>
            <person name="Gilbert D.G."/>
            <person name="Choi J.-H."/>
            <person name="Mockaitis K."/>
            <person name="Colbourne J."/>
            <person name="Pfrender M."/>
        </authorList>
    </citation>
    <scope>NUCLEOTIDE SEQUENCE [LARGE SCALE GENOMIC DNA]</scope>
    <source>
        <strain evidence="1 2">Xinb3</strain>
        <tissue evidence="1">Complete organism</tissue>
    </source>
</reference>
<comment type="caution">
    <text evidence="1">The sequence shown here is derived from an EMBL/GenBank/DDBJ whole genome shotgun (WGS) entry which is preliminary data.</text>
</comment>
<dbReference type="EMBL" id="LRGB01000512">
    <property type="protein sequence ID" value="KZS18881.1"/>
    <property type="molecule type" value="Genomic_DNA"/>
</dbReference>
<gene>
    <name evidence="1" type="ORF">APZ42_015487</name>
</gene>
<name>A0A162PIM5_9CRUS</name>
<evidence type="ECO:0000313" key="1">
    <source>
        <dbReference type="EMBL" id="KZS18881.1"/>
    </source>
</evidence>
<keyword evidence="2" id="KW-1185">Reference proteome</keyword>
<protein>
    <submittedName>
        <fullName evidence="1">Uncharacterized protein</fullName>
    </submittedName>
</protein>
<accession>A0A162PIM5</accession>
<proteinExistence type="predicted"/>